<evidence type="ECO:0008006" key="3">
    <source>
        <dbReference type="Google" id="ProtNLM"/>
    </source>
</evidence>
<sequence length="197" mass="22527">MTTESLPHFPKLNTLNYQSWESDMSTFLMKKGYWRIVKNPLPDTKPKDDAPAIALWEDKVDKAAGEILSGIERDLRTSLMKHRDDPHTLWTKIAETCLNKQAGSCYNAYHALFSASKQENETALSLMNRIAQLAEDTRNLRPTTWTITHLDDELETMALLRALPDEEYAHLKANLLLVDNLTKDKVQSAIRTSEVNR</sequence>
<evidence type="ECO:0000313" key="2">
    <source>
        <dbReference type="Proteomes" id="UP000027195"/>
    </source>
</evidence>
<dbReference type="HOGENOM" id="CLU_052380_0_0_1"/>
<dbReference type="EMBL" id="KL198018">
    <property type="protein sequence ID" value="KDQ20181.1"/>
    <property type="molecule type" value="Genomic_DNA"/>
</dbReference>
<dbReference type="STRING" id="930990.A0A067N8R5"/>
<keyword evidence="2" id="KW-1185">Reference proteome</keyword>
<dbReference type="Pfam" id="PF14223">
    <property type="entry name" value="Retrotran_gag_2"/>
    <property type="match status" value="1"/>
</dbReference>
<dbReference type="Proteomes" id="UP000027195">
    <property type="component" value="Unassembled WGS sequence"/>
</dbReference>
<dbReference type="InParanoid" id="A0A067N8R5"/>
<name>A0A067N8R5_BOTB1</name>
<protein>
    <recommendedName>
        <fullName evidence="3">DUF4219 domain-containing protein</fullName>
    </recommendedName>
</protein>
<proteinExistence type="predicted"/>
<dbReference type="AlphaFoldDB" id="A0A067N8R5"/>
<feature type="non-terminal residue" evidence="1">
    <location>
        <position position="197"/>
    </location>
</feature>
<evidence type="ECO:0000313" key="1">
    <source>
        <dbReference type="EMBL" id="KDQ20181.1"/>
    </source>
</evidence>
<accession>A0A067N8R5</accession>
<reference evidence="2" key="1">
    <citation type="journal article" date="2014" name="Proc. Natl. Acad. Sci. U.S.A.">
        <title>Extensive sampling of basidiomycete genomes demonstrates inadequacy of the white-rot/brown-rot paradigm for wood decay fungi.</title>
        <authorList>
            <person name="Riley R."/>
            <person name="Salamov A.A."/>
            <person name="Brown D.W."/>
            <person name="Nagy L.G."/>
            <person name="Floudas D."/>
            <person name="Held B.W."/>
            <person name="Levasseur A."/>
            <person name="Lombard V."/>
            <person name="Morin E."/>
            <person name="Otillar R."/>
            <person name="Lindquist E.A."/>
            <person name="Sun H."/>
            <person name="LaButti K.M."/>
            <person name="Schmutz J."/>
            <person name="Jabbour D."/>
            <person name="Luo H."/>
            <person name="Baker S.E."/>
            <person name="Pisabarro A.G."/>
            <person name="Walton J.D."/>
            <person name="Blanchette R.A."/>
            <person name="Henrissat B."/>
            <person name="Martin F."/>
            <person name="Cullen D."/>
            <person name="Hibbett D.S."/>
            <person name="Grigoriev I.V."/>
        </authorList>
    </citation>
    <scope>NUCLEOTIDE SEQUENCE [LARGE SCALE GENOMIC DNA]</scope>
    <source>
        <strain evidence="2">FD-172 SS1</strain>
    </source>
</reference>
<gene>
    <name evidence="1" type="ORF">BOTBODRAFT_101346</name>
</gene>
<organism evidence="1 2">
    <name type="scientific">Botryobasidium botryosum (strain FD-172 SS1)</name>
    <dbReference type="NCBI Taxonomy" id="930990"/>
    <lineage>
        <taxon>Eukaryota</taxon>
        <taxon>Fungi</taxon>
        <taxon>Dikarya</taxon>
        <taxon>Basidiomycota</taxon>
        <taxon>Agaricomycotina</taxon>
        <taxon>Agaricomycetes</taxon>
        <taxon>Cantharellales</taxon>
        <taxon>Botryobasidiaceae</taxon>
        <taxon>Botryobasidium</taxon>
    </lineage>
</organism>
<dbReference type="OrthoDB" id="3257543at2759"/>